<keyword evidence="6 8" id="KW-0472">Membrane</keyword>
<dbReference type="PANTHER" id="PTHR48086">
    <property type="entry name" value="SODIUM/PROLINE SYMPORTER-RELATED"/>
    <property type="match status" value="1"/>
</dbReference>
<reference evidence="9" key="1">
    <citation type="journal article" date="2021" name="PeerJ">
        <title>Extensive microbial diversity within the chicken gut microbiome revealed by metagenomics and culture.</title>
        <authorList>
            <person name="Gilroy R."/>
            <person name="Ravi A."/>
            <person name="Getino M."/>
            <person name="Pursley I."/>
            <person name="Horton D.L."/>
            <person name="Alikhan N.F."/>
            <person name="Baker D."/>
            <person name="Gharbi K."/>
            <person name="Hall N."/>
            <person name="Watson M."/>
            <person name="Adriaenssens E.M."/>
            <person name="Foster-Nyarko E."/>
            <person name="Jarju S."/>
            <person name="Secka A."/>
            <person name="Antonio M."/>
            <person name="Oren A."/>
            <person name="Chaudhuri R.R."/>
            <person name="La Ragione R."/>
            <person name="Hildebrand F."/>
            <person name="Pallen M.J."/>
        </authorList>
    </citation>
    <scope>NUCLEOTIDE SEQUENCE</scope>
    <source>
        <strain evidence="9">CHK191-13928</strain>
    </source>
</reference>
<name>A0A9D1WT28_9FIRM</name>
<evidence type="ECO:0000256" key="6">
    <source>
        <dbReference type="ARBA" id="ARBA00023136"/>
    </source>
</evidence>
<dbReference type="CDD" id="cd10327">
    <property type="entry name" value="SLC5sbd_PanF"/>
    <property type="match status" value="1"/>
</dbReference>
<dbReference type="GO" id="GO:0015233">
    <property type="term" value="F:pantothenate transmembrane transporter activity"/>
    <property type="evidence" value="ECO:0007669"/>
    <property type="project" value="InterPro"/>
</dbReference>
<gene>
    <name evidence="9" type="primary">panF</name>
    <name evidence="9" type="ORF">H9735_00445</name>
</gene>
<comment type="similarity">
    <text evidence="2 7">Belongs to the sodium:solute symporter (SSF) (TC 2.A.21) family.</text>
</comment>
<dbReference type="InterPro" id="IPR050277">
    <property type="entry name" value="Sodium:Solute_Symporter"/>
</dbReference>
<organism evidence="9 10">
    <name type="scientific">Candidatus Anaerostipes excrementavium</name>
    <dbReference type="NCBI Taxonomy" id="2838463"/>
    <lineage>
        <taxon>Bacteria</taxon>
        <taxon>Bacillati</taxon>
        <taxon>Bacillota</taxon>
        <taxon>Clostridia</taxon>
        <taxon>Lachnospirales</taxon>
        <taxon>Lachnospiraceae</taxon>
        <taxon>Anaerostipes</taxon>
    </lineage>
</organism>
<keyword evidence="5 8" id="KW-1133">Transmembrane helix</keyword>
<sequence length="505" mass="54290">MNNHIFGLLPVFLFMLLMLLVSLYVRNQSAKKSSGGFIREYFIGSRSLGGFVLAMTTVATYSSVSSFVGGPGQAWSVGFGWVYMSVVQVTALFLVLGILGKKMAMAARKIDAVTVIDVIRHRYQSNALANLSAIIIVLFFSATMVAQFVGGAKLFEAVTGYSYMTGLVLFGLVVVVYTTIGGFRGVAITDALCAIAMLIGMFILLVGILKAGGGYDAIMTHIAQNKPEMLTPLSGGNMPVSLYISQWMLVGIFTVGLPQSVVRCVSYKDTKSLHRAIIIGTIVIGAMNIGMNFIGVLAQGVLPKDLASYGGSVDNIMPLAIVASLKPLLAGLTIIGPVAASISTVSSLLLTATSSIVKDIYMYHKQEKKEEVSEKKTSFLSQICTLVLGILIFFISISPPDVIWKINMFAFGGLETAFFWIFVLGMFWKKANKRGAFWAMAAGTLSYCVTMGLGFTIGGIHQILIGIMVSLLCMIIGSLTGEKETGDVLDVYFPGVKTRAEKKKK</sequence>
<feature type="transmembrane region" description="Helical" evidence="8">
    <location>
        <begin position="80"/>
        <end position="99"/>
    </location>
</feature>
<feature type="transmembrane region" description="Helical" evidence="8">
    <location>
        <begin position="187"/>
        <end position="209"/>
    </location>
</feature>
<dbReference type="NCBIfam" id="TIGR02119">
    <property type="entry name" value="panF"/>
    <property type="match status" value="1"/>
</dbReference>
<accession>A0A9D1WT28</accession>
<dbReference type="NCBIfam" id="TIGR00813">
    <property type="entry name" value="sss"/>
    <property type="match status" value="1"/>
</dbReference>
<feature type="transmembrane region" description="Helical" evidence="8">
    <location>
        <begin position="435"/>
        <end position="457"/>
    </location>
</feature>
<feature type="transmembrane region" description="Helical" evidence="8">
    <location>
        <begin position="334"/>
        <end position="357"/>
    </location>
</feature>
<evidence type="ECO:0000256" key="5">
    <source>
        <dbReference type="ARBA" id="ARBA00022989"/>
    </source>
</evidence>
<dbReference type="InterPro" id="IPR011849">
    <property type="entry name" value="Na/pantothenate_symporter"/>
</dbReference>
<evidence type="ECO:0000313" key="9">
    <source>
        <dbReference type="EMBL" id="HIX66576.1"/>
    </source>
</evidence>
<feature type="transmembrane region" description="Helical" evidence="8">
    <location>
        <begin position="244"/>
        <end position="265"/>
    </location>
</feature>
<feature type="transmembrane region" description="Helical" evidence="8">
    <location>
        <begin position="161"/>
        <end position="180"/>
    </location>
</feature>
<dbReference type="GO" id="GO:0005886">
    <property type="term" value="C:plasma membrane"/>
    <property type="evidence" value="ECO:0007669"/>
    <property type="project" value="TreeGrafter"/>
</dbReference>
<evidence type="ECO:0000256" key="8">
    <source>
        <dbReference type="SAM" id="Phobius"/>
    </source>
</evidence>
<feature type="transmembrane region" description="Helical" evidence="8">
    <location>
        <begin position="277"/>
        <end position="298"/>
    </location>
</feature>
<feature type="transmembrane region" description="Helical" evidence="8">
    <location>
        <begin position="128"/>
        <end position="149"/>
    </location>
</feature>
<feature type="transmembrane region" description="Helical" evidence="8">
    <location>
        <begin position="463"/>
        <end position="481"/>
    </location>
</feature>
<dbReference type="GO" id="GO:0036376">
    <property type="term" value="P:sodium ion export across plasma membrane"/>
    <property type="evidence" value="ECO:0007669"/>
    <property type="project" value="InterPro"/>
</dbReference>
<feature type="transmembrane region" description="Helical" evidence="8">
    <location>
        <begin position="409"/>
        <end position="428"/>
    </location>
</feature>
<evidence type="ECO:0000256" key="3">
    <source>
        <dbReference type="ARBA" id="ARBA00022448"/>
    </source>
</evidence>
<evidence type="ECO:0000256" key="1">
    <source>
        <dbReference type="ARBA" id="ARBA00004141"/>
    </source>
</evidence>
<dbReference type="EMBL" id="DXEM01000001">
    <property type="protein sequence ID" value="HIX66576.1"/>
    <property type="molecule type" value="Genomic_DNA"/>
</dbReference>
<feature type="transmembrane region" description="Helical" evidence="8">
    <location>
        <begin position="378"/>
        <end position="397"/>
    </location>
</feature>
<reference evidence="9" key="2">
    <citation type="submission" date="2021-04" db="EMBL/GenBank/DDBJ databases">
        <authorList>
            <person name="Gilroy R."/>
        </authorList>
    </citation>
    <scope>NUCLEOTIDE SEQUENCE</scope>
    <source>
        <strain evidence="9">CHK191-13928</strain>
    </source>
</reference>
<protein>
    <submittedName>
        <fullName evidence="9">Sodium/pantothenate symporter</fullName>
    </submittedName>
</protein>
<keyword evidence="3" id="KW-0813">Transport</keyword>
<dbReference type="GO" id="GO:0015081">
    <property type="term" value="F:sodium ion transmembrane transporter activity"/>
    <property type="evidence" value="ECO:0007669"/>
    <property type="project" value="InterPro"/>
</dbReference>
<dbReference type="Proteomes" id="UP000886721">
    <property type="component" value="Unassembled WGS sequence"/>
</dbReference>
<evidence type="ECO:0000256" key="4">
    <source>
        <dbReference type="ARBA" id="ARBA00022692"/>
    </source>
</evidence>
<dbReference type="InterPro" id="IPR038377">
    <property type="entry name" value="Na/Glc_symporter_sf"/>
</dbReference>
<feature type="transmembrane region" description="Helical" evidence="8">
    <location>
        <begin position="6"/>
        <end position="26"/>
    </location>
</feature>
<evidence type="ECO:0000313" key="10">
    <source>
        <dbReference type="Proteomes" id="UP000886721"/>
    </source>
</evidence>
<dbReference type="Pfam" id="PF00474">
    <property type="entry name" value="SSF"/>
    <property type="match status" value="1"/>
</dbReference>
<keyword evidence="4 8" id="KW-0812">Transmembrane</keyword>
<proteinExistence type="inferred from homology"/>
<dbReference type="PROSITE" id="PS50283">
    <property type="entry name" value="NA_SOLUT_SYMP_3"/>
    <property type="match status" value="1"/>
</dbReference>
<feature type="transmembrane region" description="Helical" evidence="8">
    <location>
        <begin position="47"/>
        <end position="68"/>
    </location>
</feature>
<dbReference type="Gene3D" id="1.20.1730.10">
    <property type="entry name" value="Sodium/glucose cotransporter"/>
    <property type="match status" value="1"/>
</dbReference>
<dbReference type="InterPro" id="IPR001734">
    <property type="entry name" value="Na/solute_symporter"/>
</dbReference>
<evidence type="ECO:0000256" key="7">
    <source>
        <dbReference type="RuleBase" id="RU362091"/>
    </source>
</evidence>
<comment type="caution">
    <text evidence="9">The sequence shown here is derived from an EMBL/GenBank/DDBJ whole genome shotgun (WGS) entry which is preliminary data.</text>
</comment>
<evidence type="ECO:0000256" key="2">
    <source>
        <dbReference type="ARBA" id="ARBA00006434"/>
    </source>
</evidence>
<comment type="subcellular location">
    <subcellularLocation>
        <location evidence="1">Membrane</location>
        <topology evidence="1">Multi-pass membrane protein</topology>
    </subcellularLocation>
</comment>
<dbReference type="PANTHER" id="PTHR48086:SF4">
    <property type="entry name" value="SODIUM_PANTOTHENATE SYMPORTER"/>
    <property type="match status" value="1"/>
</dbReference>
<dbReference type="AlphaFoldDB" id="A0A9D1WT28"/>